<dbReference type="PANTHER" id="PTHR33375">
    <property type="entry name" value="CHROMOSOME-PARTITIONING PROTEIN PARB-RELATED"/>
    <property type="match status" value="1"/>
</dbReference>
<dbReference type="InterPro" id="IPR003115">
    <property type="entry name" value="ParB_N"/>
</dbReference>
<comment type="caution">
    <text evidence="3">The sequence shown here is derived from an EMBL/GenBank/DDBJ whole genome shotgun (WGS) entry which is preliminary data.</text>
</comment>
<dbReference type="InterPro" id="IPR004437">
    <property type="entry name" value="ParB/RepB/Spo0J"/>
</dbReference>
<comment type="similarity">
    <text evidence="1">Belongs to the ParB family.</text>
</comment>
<dbReference type="InterPro" id="IPR050336">
    <property type="entry name" value="Chromosome_partition/occlusion"/>
</dbReference>
<dbReference type="NCBIfam" id="TIGR00180">
    <property type="entry name" value="parB_part"/>
    <property type="match status" value="1"/>
</dbReference>
<dbReference type="Gene3D" id="3.90.1530.10">
    <property type="entry name" value="Conserved hypothetical protein from pyrococcus furiosus pfu- 392566-001, ParB domain"/>
    <property type="match status" value="1"/>
</dbReference>
<protein>
    <submittedName>
        <fullName evidence="3">Chromosome partitioning protein</fullName>
    </submittedName>
</protein>
<evidence type="ECO:0000256" key="1">
    <source>
        <dbReference type="ARBA" id="ARBA00006295"/>
    </source>
</evidence>
<sequence>MSIIENATTTSGVIEHIDPTTLVIEANVRPSAALTVEFIQSIKASGVLTPVLARRDEHGNVLVRAGQRRTLGAREAGVATIPVYVIDADETTTDRIVQQMIENDQREALTTADRAAAFQQLAFEGMTITSIARRTGTKAAKVKRSIKVAENPASAAAAQEHDLTLDQAAVLTEFDDEDARAELIRVATTDPAQFEHATQRARDEQKRKEAREVVEADLTARGFHLVDRKDAEEAAAYVSLYRLATAEGGRVQPEQVEALDGRGAVVDTIWNGDPRVSYYLRDPEAHGFQAPAVVEQPTAGGPMTDEQKAERRTLIANNKAWASAETVRREWLAALVNRKQLPKGAAQVITSGLTTHRQSVGTAVRDGSTLAHVFLGVARASYGEPDRLAALVDETPTKAQHVALAIVLGGIEASITKETWRHPSHTAAVYFQQLATWGYGLSEVEQIVTGDQTPENDPGE</sequence>
<dbReference type="GO" id="GO:0003677">
    <property type="term" value="F:DNA binding"/>
    <property type="evidence" value="ECO:0007669"/>
    <property type="project" value="InterPro"/>
</dbReference>
<dbReference type="SUPFAM" id="SSF109709">
    <property type="entry name" value="KorB DNA-binding domain-like"/>
    <property type="match status" value="1"/>
</dbReference>
<dbReference type="PANTHER" id="PTHR33375:SF1">
    <property type="entry name" value="CHROMOSOME-PARTITIONING PROTEIN PARB-RELATED"/>
    <property type="match status" value="1"/>
</dbReference>
<dbReference type="InterPro" id="IPR036086">
    <property type="entry name" value="ParB/Sulfiredoxin_sf"/>
</dbReference>
<dbReference type="Gene3D" id="1.10.10.730">
    <property type="entry name" value="KorB DNA-binding domain"/>
    <property type="match status" value="1"/>
</dbReference>
<dbReference type="GO" id="GO:0007059">
    <property type="term" value="P:chromosome segregation"/>
    <property type="evidence" value="ECO:0007669"/>
    <property type="project" value="TreeGrafter"/>
</dbReference>
<dbReference type="EMBL" id="PSXY01000018">
    <property type="protein sequence ID" value="PPF66625.1"/>
    <property type="molecule type" value="Genomic_DNA"/>
</dbReference>
<dbReference type="RefSeq" id="WP_104290670.1">
    <property type="nucleotide sequence ID" value="NZ_PSXY01000018.1"/>
</dbReference>
<dbReference type="Pfam" id="PF02195">
    <property type="entry name" value="ParB_N"/>
    <property type="match status" value="1"/>
</dbReference>
<gene>
    <name evidence="3" type="ORF">C5E16_10895</name>
</gene>
<evidence type="ECO:0000259" key="2">
    <source>
        <dbReference type="SMART" id="SM00470"/>
    </source>
</evidence>
<evidence type="ECO:0000313" key="4">
    <source>
        <dbReference type="Proteomes" id="UP000239241"/>
    </source>
</evidence>
<evidence type="ECO:0000313" key="3">
    <source>
        <dbReference type="EMBL" id="PPF66625.1"/>
    </source>
</evidence>
<dbReference type="SUPFAM" id="SSF110849">
    <property type="entry name" value="ParB/Sulfiredoxin"/>
    <property type="match status" value="1"/>
</dbReference>
<feature type="domain" description="ParB-like N-terminal" evidence="2">
    <location>
        <begin position="15"/>
        <end position="104"/>
    </location>
</feature>
<organism evidence="3 4">
    <name type="scientific">Clavibacter michiganensis</name>
    <dbReference type="NCBI Taxonomy" id="28447"/>
    <lineage>
        <taxon>Bacteria</taxon>
        <taxon>Bacillati</taxon>
        <taxon>Actinomycetota</taxon>
        <taxon>Actinomycetes</taxon>
        <taxon>Micrococcales</taxon>
        <taxon>Microbacteriaceae</taxon>
        <taxon>Clavibacter</taxon>
    </lineage>
</organism>
<dbReference type="InterPro" id="IPR042075">
    <property type="entry name" value="KorB_DNA-db"/>
</dbReference>
<dbReference type="AlphaFoldDB" id="A0A2S5VT21"/>
<proteinExistence type="inferred from homology"/>
<dbReference type="Proteomes" id="UP000239241">
    <property type="component" value="Unassembled WGS sequence"/>
</dbReference>
<dbReference type="GO" id="GO:0005694">
    <property type="term" value="C:chromosome"/>
    <property type="evidence" value="ECO:0007669"/>
    <property type="project" value="TreeGrafter"/>
</dbReference>
<accession>A0A2S5VT21</accession>
<name>A0A2S5VT21_9MICO</name>
<reference evidence="3 4" key="1">
    <citation type="submission" date="2018-02" db="EMBL/GenBank/DDBJ databases">
        <title>Bacteriophage NCPPB3778 and a type I-E CRISPR drive the evolution of the US Biological Select Agent, Rathayibacter toxicus.</title>
        <authorList>
            <person name="Davis E.W.II."/>
            <person name="Tabima J.F."/>
            <person name="Weisberg A.J."/>
            <person name="Lopes L.D."/>
            <person name="Wiseman M.S."/>
            <person name="Wiseman M.S."/>
            <person name="Pupko T."/>
            <person name="Belcher M.S."/>
            <person name="Sechler A.J."/>
            <person name="Tancos M.A."/>
            <person name="Schroeder B.K."/>
            <person name="Murray T.D."/>
            <person name="Luster D.G."/>
            <person name="Schneider W.L."/>
            <person name="Rogers E."/>
            <person name="Andreote F.D."/>
            <person name="Grunwald N.J."/>
            <person name="Putnam M.L."/>
            <person name="Chang J.H."/>
        </authorList>
    </citation>
    <scope>NUCLEOTIDE SEQUENCE [LARGE SCALE GENOMIC DNA]</scope>
    <source>
        <strain evidence="3 4">AY1B3</strain>
    </source>
</reference>
<dbReference type="SMART" id="SM00470">
    <property type="entry name" value="ParB"/>
    <property type="match status" value="1"/>
</dbReference>